<dbReference type="EMBL" id="PXOH01000002">
    <property type="protein sequence ID" value="PSF39121.1"/>
    <property type="molecule type" value="Genomic_DNA"/>
</dbReference>
<gene>
    <name evidence="1" type="ORF">C7H19_02915</name>
</gene>
<evidence type="ECO:0000313" key="1">
    <source>
        <dbReference type="EMBL" id="PSF39121.1"/>
    </source>
</evidence>
<name>A0A2T1M2Y2_9CHRO</name>
<accession>A0A2T1M2Y2</accession>
<comment type="caution">
    <text evidence="1">The sequence shown here is derived from an EMBL/GenBank/DDBJ whole genome shotgun (WGS) entry which is preliminary data.</text>
</comment>
<protein>
    <submittedName>
        <fullName evidence="1">Uncharacterized protein</fullName>
    </submittedName>
</protein>
<reference evidence="1 2" key="2">
    <citation type="submission" date="2018-03" db="EMBL/GenBank/DDBJ databases">
        <authorList>
            <person name="Keele B.F."/>
        </authorList>
    </citation>
    <scope>NUCLEOTIDE SEQUENCE [LARGE SCALE GENOMIC DNA]</scope>
    <source>
        <strain evidence="1 2">CCALA 016</strain>
    </source>
</reference>
<dbReference type="AlphaFoldDB" id="A0A2T1M2Y2"/>
<sequence>MNQAEIKAILEAAILRCSQVGYPLNEQQKEILLETVLDSFNPIGQNPLDELSMEERQILLDFIFEQEQKNLSWKASLLNDWLNNKDSGNVQFIRESYGIGWLNRVQPIHWKEYLEQISITREKLQIGDRIEVSNRLWEWVQENNLLTQEWYVCQVVGLKDIEDGESSYTNCLIRFENGAEFEIEGIYQWNKVNWRFFKP</sequence>
<keyword evidence="2" id="KW-1185">Reference proteome</keyword>
<proteinExistence type="predicted"/>
<dbReference type="Proteomes" id="UP000239001">
    <property type="component" value="Unassembled WGS sequence"/>
</dbReference>
<reference evidence="1 2" key="1">
    <citation type="submission" date="2018-03" db="EMBL/GenBank/DDBJ databases">
        <title>The ancient ancestry and fast evolution of plastids.</title>
        <authorList>
            <person name="Moore K.R."/>
            <person name="Magnabosco C."/>
            <person name="Momper L."/>
            <person name="Gold D.A."/>
            <person name="Bosak T."/>
            <person name="Fournier G.P."/>
        </authorList>
    </citation>
    <scope>NUCLEOTIDE SEQUENCE [LARGE SCALE GENOMIC DNA]</scope>
    <source>
        <strain evidence="1 2">CCALA 016</strain>
    </source>
</reference>
<dbReference type="OrthoDB" id="456467at2"/>
<organism evidence="1 2">
    <name type="scientific">Aphanothece hegewaldii CCALA 016</name>
    <dbReference type="NCBI Taxonomy" id="2107694"/>
    <lineage>
        <taxon>Bacteria</taxon>
        <taxon>Bacillati</taxon>
        <taxon>Cyanobacteriota</taxon>
        <taxon>Cyanophyceae</taxon>
        <taxon>Oscillatoriophycideae</taxon>
        <taxon>Chroococcales</taxon>
        <taxon>Aphanothecaceae</taxon>
        <taxon>Aphanothece</taxon>
    </lineage>
</organism>
<evidence type="ECO:0000313" key="2">
    <source>
        <dbReference type="Proteomes" id="UP000239001"/>
    </source>
</evidence>